<keyword evidence="1" id="KW-0812">Transmembrane</keyword>
<dbReference type="EMBL" id="JAPFFF010000038">
    <property type="protein sequence ID" value="KAK8842491.1"/>
    <property type="molecule type" value="Genomic_DNA"/>
</dbReference>
<gene>
    <name evidence="2" type="ORF">M9Y10_026080</name>
</gene>
<feature type="transmembrane region" description="Helical" evidence="1">
    <location>
        <begin position="70"/>
        <end position="98"/>
    </location>
</feature>
<organism evidence="2 3">
    <name type="scientific">Tritrichomonas musculus</name>
    <dbReference type="NCBI Taxonomy" id="1915356"/>
    <lineage>
        <taxon>Eukaryota</taxon>
        <taxon>Metamonada</taxon>
        <taxon>Parabasalia</taxon>
        <taxon>Tritrichomonadida</taxon>
        <taxon>Tritrichomonadidae</taxon>
        <taxon>Tritrichomonas</taxon>
    </lineage>
</organism>
<accession>A0ABR2H983</accession>
<keyword evidence="3" id="KW-1185">Reference proteome</keyword>
<name>A0ABR2H983_9EUKA</name>
<feature type="transmembrane region" description="Helical" evidence="1">
    <location>
        <begin position="25"/>
        <end position="49"/>
    </location>
</feature>
<proteinExistence type="predicted"/>
<evidence type="ECO:0000256" key="1">
    <source>
        <dbReference type="SAM" id="Phobius"/>
    </source>
</evidence>
<evidence type="ECO:0008006" key="4">
    <source>
        <dbReference type="Google" id="ProtNLM"/>
    </source>
</evidence>
<keyword evidence="1" id="KW-1133">Transmembrane helix</keyword>
<sequence>MGFSLKSKVGSPDSASSVLVSDINIISLIFGILILILGIVDMIVLYVIPNNIIKENKRKYPDSSFEKPKSAVIGIHFTLHSLIILLGIILIICIFDFVSNIDEIMIILMITTLCLIFIFWIVALVVGFTQIRYHKSKMSGDEISSIIKTDPPINSIFIYTTGKIRVEKCTYKDNKRKCQYEYKTCYSRKGVSIPVQSHFLNDPNSFNYSELPDMFYLKVRQEINMSTRLRANYNKIVDRAYSCDKGHTVVNENYPQIEGTYIVTSKKLPTGLKSSTRTASIIFGVGVYYEMYSKSLPTLDYIQKVDADVVETTNYDSVWINCNNYGACLRSNSKPKP</sequence>
<dbReference type="Proteomes" id="UP001470230">
    <property type="component" value="Unassembled WGS sequence"/>
</dbReference>
<keyword evidence="1" id="KW-0472">Membrane</keyword>
<feature type="transmembrane region" description="Helical" evidence="1">
    <location>
        <begin position="104"/>
        <end position="128"/>
    </location>
</feature>
<evidence type="ECO:0000313" key="3">
    <source>
        <dbReference type="Proteomes" id="UP001470230"/>
    </source>
</evidence>
<reference evidence="2 3" key="1">
    <citation type="submission" date="2024-04" db="EMBL/GenBank/DDBJ databases">
        <title>Tritrichomonas musculus Genome.</title>
        <authorList>
            <person name="Alves-Ferreira E."/>
            <person name="Grigg M."/>
            <person name="Lorenzi H."/>
            <person name="Galac M."/>
        </authorList>
    </citation>
    <scope>NUCLEOTIDE SEQUENCE [LARGE SCALE GENOMIC DNA]</scope>
    <source>
        <strain evidence="2 3">EAF2021</strain>
    </source>
</reference>
<comment type="caution">
    <text evidence="2">The sequence shown here is derived from an EMBL/GenBank/DDBJ whole genome shotgun (WGS) entry which is preliminary data.</text>
</comment>
<protein>
    <recommendedName>
        <fullName evidence="4">Tetraspanin family protein</fullName>
    </recommendedName>
</protein>
<evidence type="ECO:0000313" key="2">
    <source>
        <dbReference type="EMBL" id="KAK8842491.1"/>
    </source>
</evidence>